<accession>A0A1E7F496</accession>
<evidence type="ECO:0000313" key="1">
    <source>
        <dbReference type="EMBL" id="OEU12673.1"/>
    </source>
</evidence>
<dbReference type="GO" id="GO:0005759">
    <property type="term" value="C:mitochondrial matrix"/>
    <property type="evidence" value="ECO:0007669"/>
    <property type="project" value="InterPro"/>
</dbReference>
<dbReference type="EMBL" id="KV784364">
    <property type="protein sequence ID" value="OEU12673.1"/>
    <property type="molecule type" value="Genomic_DNA"/>
</dbReference>
<gene>
    <name evidence="1" type="ORF">FRACYDRAFT_243930</name>
</gene>
<dbReference type="InterPro" id="IPR003428">
    <property type="entry name" value="MAM33"/>
</dbReference>
<dbReference type="KEGG" id="fcy:FRACYDRAFT_243930"/>
<keyword evidence="2" id="KW-1185">Reference proteome</keyword>
<sequence length="298" mass="32963">MKIARCTLRKWATTTTTATRSARSSVVAFPTFSSTTASSSSSPVVTNNFLRTAIISNNNHPTFNCRRPFSSESTKSSSKSALLEILAREEQEEAEIGNTELPTELLELKTTIEESWKIVEDGATTDLYKITTSNNAKIQVSFHCQDTIEAVDVGELDYGDEDDDANDEVLHEEEDNEEDFDDEGSSPVRFTATVTKAGNSLVFACFSELGQVRIEGVSTTAKSTPEFVHENQGTLPKIEYQGPDYTELAEDLQESLAAYLDEECGVNSDVATFIAMFTDYREEIQYVDFLKQAQSIVS</sequence>
<protein>
    <submittedName>
        <fullName evidence="1">Mitochondrial glyco protein</fullName>
    </submittedName>
</protein>
<dbReference type="Pfam" id="PF02330">
    <property type="entry name" value="MAM33"/>
    <property type="match status" value="1"/>
</dbReference>
<evidence type="ECO:0000313" key="2">
    <source>
        <dbReference type="Proteomes" id="UP000095751"/>
    </source>
</evidence>
<dbReference type="Gene3D" id="3.10.280.10">
    <property type="entry name" value="Mitochondrial glycoprotein"/>
    <property type="match status" value="1"/>
</dbReference>
<dbReference type="InParanoid" id="A0A1E7F496"/>
<name>A0A1E7F496_9STRA</name>
<dbReference type="SUPFAM" id="SSF54529">
    <property type="entry name" value="Mitochondrial glycoprotein MAM33-like"/>
    <property type="match status" value="1"/>
</dbReference>
<dbReference type="Proteomes" id="UP000095751">
    <property type="component" value="Unassembled WGS sequence"/>
</dbReference>
<dbReference type="PANTHER" id="PTHR10826:SF1">
    <property type="entry name" value="COMPLEMENT COMPONENT 1 Q SUBCOMPONENT-BINDING PROTEIN, MITOCHONDRIAL"/>
    <property type="match status" value="1"/>
</dbReference>
<dbReference type="AlphaFoldDB" id="A0A1E7F496"/>
<dbReference type="InterPro" id="IPR036561">
    <property type="entry name" value="MAM33_sf"/>
</dbReference>
<dbReference type="PANTHER" id="PTHR10826">
    <property type="entry name" value="COMPLEMENT COMPONENT 1"/>
    <property type="match status" value="1"/>
</dbReference>
<reference evidence="1 2" key="1">
    <citation type="submission" date="2016-09" db="EMBL/GenBank/DDBJ databases">
        <title>Extensive genetic diversity and differential bi-allelic expression allows diatom success in the polar Southern Ocean.</title>
        <authorList>
            <consortium name="DOE Joint Genome Institute"/>
            <person name="Mock T."/>
            <person name="Otillar R.P."/>
            <person name="Strauss J."/>
            <person name="Dupont C."/>
            <person name="Frickenhaus S."/>
            <person name="Maumus F."/>
            <person name="Mcmullan M."/>
            <person name="Sanges R."/>
            <person name="Schmutz J."/>
            <person name="Toseland A."/>
            <person name="Valas R."/>
            <person name="Veluchamy A."/>
            <person name="Ward B.J."/>
            <person name="Allen A."/>
            <person name="Barry K."/>
            <person name="Falciatore A."/>
            <person name="Ferrante M."/>
            <person name="Fortunato A.E."/>
            <person name="Gloeckner G."/>
            <person name="Gruber A."/>
            <person name="Hipkin R."/>
            <person name="Janech M."/>
            <person name="Kroth P."/>
            <person name="Leese F."/>
            <person name="Lindquist E."/>
            <person name="Lyon B.R."/>
            <person name="Martin J."/>
            <person name="Mayer C."/>
            <person name="Parker M."/>
            <person name="Quesneville H."/>
            <person name="Raymond J."/>
            <person name="Uhlig C."/>
            <person name="Valentin K.U."/>
            <person name="Worden A.Z."/>
            <person name="Armbrust E.V."/>
            <person name="Bowler C."/>
            <person name="Green B."/>
            <person name="Moulton V."/>
            <person name="Van Oosterhout C."/>
            <person name="Grigoriev I."/>
        </authorList>
    </citation>
    <scope>NUCLEOTIDE SEQUENCE [LARGE SCALE GENOMIC DNA]</scope>
    <source>
        <strain evidence="1 2">CCMP1102</strain>
    </source>
</reference>
<organism evidence="1 2">
    <name type="scientific">Fragilariopsis cylindrus CCMP1102</name>
    <dbReference type="NCBI Taxonomy" id="635003"/>
    <lineage>
        <taxon>Eukaryota</taxon>
        <taxon>Sar</taxon>
        <taxon>Stramenopiles</taxon>
        <taxon>Ochrophyta</taxon>
        <taxon>Bacillariophyta</taxon>
        <taxon>Bacillariophyceae</taxon>
        <taxon>Bacillariophycidae</taxon>
        <taxon>Bacillariales</taxon>
        <taxon>Bacillariaceae</taxon>
        <taxon>Fragilariopsis</taxon>
    </lineage>
</organism>
<proteinExistence type="predicted"/>
<dbReference type="OrthoDB" id="278212at2759"/>